<evidence type="ECO:0000313" key="4">
    <source>
        <dbReference type="EMBL" id="EGC68558.1"/>
    </source>
</evidence>
<evidence type="ECO:0000313" key="5">
    <source>
        <dbReference type="Proteomes" id="UP000004835"/>
    </source>
</evidence>
<dbReference type="Pfam" id="PF04461">
    <property type="entry name" value="YajQ"/>
    <property type="match status" value="1"/>
</dbReference>
<dbReference type="InterPro" id="IPR035570">
    <property type="entry name" value="UPF0234_N"/>
</dbReference>
<keyword evidence="1 3" id="KW-0547">Nucleotide-binding</keyword>
<comment type="caution">
    <text evidence="4">The sequence shown here is derived from an EMBL/GenBank/DDBJ whole genome shotgun (WGS) entry which is preliminary data.</text>
</comment>
<dbReference type="Gene3D" id="3.30.70.990">
    <property type="entry name" value="YajQ-like, domain 2"/>
    <property type="match status" value="1"/>
</dbReference>
<dbReference type="HOGENOM" id="CLU_099839_1_0_9"/>
<reference evidence="4 5" key="1">
    <citation type="submission" date="2011-01" db="EMBL/GenBank/DDBJ databases">
        <authorList>
            <person name="Muzny D."/>
            <person name="Qin X."/>
            <person name="Deng J."/>
            <person name="Jiang H."/>
            <person name="Liu Y."/>
            <person name="Qu J."/>
            <person name="Song X.-Z."/>
            <person name="Zhang L."/>
            <person name="Thornton R."/>
            <person name="Coyle M."/>
            <person name="Francisco L."/>
            <person name="Jackson L."/>
            <person name="Javaid M."/>
            <person name="Korchina V."/>
            <person name="Kovar C."/>
            <person name="Mata R."/>
            <person name="Mathew T."/>
            <person name="Ngo R."/>
            <person name="Nguyen L."/>
            <person name="Nguyen N."/>
            <person name="Okwuonu G."/>
            <person name="Ongeri F."/>
            <person name="Pham C."/>
            <person name="Simmons D."/>
            <person name="Wilczek-Boney K."/>
            <person name="Hale W."/>
            <person name="Jakkamsetti A."/>
            <person name="Pham P."/>
            <person name="Ruth R."/>
            <person name="San Lucas F."/>
            <person name="Warren J."/>
            <person name="Zhang J."/>
            <person name="Zhao Z."/>
            <person name="Zhou C."/>
            <person name="Zhu D."/>
            <person name="Lee S."/>
            <person name="Bess C."/>
            <person name="Blankenburg K."/>
            <person name="Forbes L."/>
            <person name="Fu Q."/>
            <person name="Gubbala S."/>
            <person name="Hirani K."/>
            <person name="Jayaseelan J.C."/>
            <person name="Lara F."/>
            <person name="Munidasa M."/>
            <person name="Palculict T."/>
            <person name="Patil S."/>
            <person name="Pu L.-L."/>
            <person name="Saada N."/>
            <person name="Tang L."/>
            <person name="Weissenberger G."/>
            <person name="Zhu Y."/>
            <person name="Hemphill L."/>
            <person name="Shang Y."/>
            <person name="Youmans B."/>
            <person name="Ayvaz T."/>
            <person name="Ross M."/>
            <person name="Santibanez J."/>
            <person name="Aqrawi P."/>
            <person name="Gross S."/>
            <person name="Joshi V."/>
            <person name="Fowler G."/>
            <person name="Nazareth L."/>
            <person name="Reid J."/>
            <person name="Worley K."/>
            <person name="Petrosino J."/>
            <person name="Highlander S."/>
            <person name="Gibbs R."/>
        </authorList>
    </citation>
    <scope>NUCLEOTIDE SEQUENCE [LARGE SCALE GENOMIC DNA]</scope>
    <source>
        <strain evidence="4 5">ATCC 12755</strain>
    </source>
</reference>
<dbReference type="InterPro" id="IPR007551">
    <property type="entry name" value="YajQ/Smlt4090-like"/>
</dbReference>
<evidence type="ECO:0000256" key="3">
    <source>
        <dbReference type="HAMAP-Rule" id="MF_00632"/>
    </source>
</evidence>
<dbReference type="NCBIfam" id="NF003819">
    <property type="entry name" value="PRK05412.1"/>
    <property type="match status" value="1"/>
</dbReference>
<sequence>MILAKEASFDVVSEINTEEVKNAIQQAEKELKNRFDFKGSTVEIKMTEGKLTIVGDDEFKLEQIKDVLFAKLIKRNVPTKNIQFGETEHALGAKARQTAELINGIDKENAKKITTAIKNAKLKVKTQIQDNQIRVTGKSRDDLQEVIQLLRKLPLTIDLQFTNYR</sequence>
<dbReference type="SUPFAM" id="SSF89963">
    <property type="entry name" value="YajQ-like"/>
    <property type="match status" value="2"/>
</dbReference>
<organism evidence="4 5">
    <name type="scientific">Enterococcus casseliflavus ATCC 12755</name>
    <dbReference type="NCBI Taxonomy" id="888066"/>
    <lineage>
        <taxon>Bacteria</taxon>
        <taxon>Bacillati</taxon>
        <taxon>Bacillota</taxon>
        <taxon>Bacilli</taxon>
        <taxon>Lactobacillales</taxon>
        <taxon>Enterococcaceae</taxon>
        <taxon>Enterococcus</taxon>
    </lineage>
</organism>
<dbReference type="GO" id="GO:0000166">
    <property type="term" value="F:nucleotide binding"/>
    <property type="evidence" value="ECO:0007669"/>
    <property type="project" value="UniProtKB-UniRule"/>
</dbReference>
<dbReference type="Proteomes" id="UP000004835">
    <property type="component" value="Unassembled WGS sequence"/>
</dbReference>
<name>F0EMS3_ENTCA</name>
<dbReference type="PANTHER" id="PTHR30476:SF0">
    <property type="entry name" value="UPF0234 PROTEIN YAJQ"/>
    <property type="match status" value="1"/>
</dbReference>
<dbReference type="AlphaFoldDB" id="F0EMS3"/>
<accession>F0EMS3</accession>
<dbReference type="EMBL" id="AEWT01000026">
    <property type="protein sequence ID" value="EGC68558.1"/>
    <property type="molecule type" value="Genomic_DNA"/>
</dbReference>
<dbReference type="GO" id="GO:0005829">
    <property type="term" value="C:cytosol"/>
    <property type="evidence" value="ECO:0007669"/>
    <property type="project" value="TreeGrafter"/>
</dbReference>
<proteinExistence type="inferred from homology"/>
<comment type="similarity">
    <text evidence="2 3">Belongs to the YajQ family.</text>
</comment>
<dbReference type="HAMAP" id="MF_00632">
    <property type="entry name" value="UPF0234"/>
    <property type="match status" value="1"/>
</dbReference>
<dbReference type="CDD" id="cd11740">
    <property type="entry name" value="YajQ_like"/>
    <property type="match status" value="1"/>
</dbReference>
<dbReference type="InterPro" id="IPR035571">
    <property type="entry name" value="UPF0234-like_C"/>
</dbReference>
<dbReference type="PANTHER" id="PTHR30476">
    <property type="entry name" value="UPF0234 PROTEIN YAJQ"/>
    <property type="match status" value="1"/>
</dbReference>
<evidence type="ECO:0000256" key="2">
    <source>
        <dbReference type="ARBA" id="ARBA00093450"/>
    </source>
</evidence>
<protein>
    <recommendedName>
        <fullName evidence="3">Nucleotide-binding protein HMPREF9087_2547</fullName>
    </recommendedName>
</protein>
<comment type="function">
    <text evidence="3">Nucleotide-binding protein.</text>
</comment>
<gene>
    <name evidence="4" type="ORF">HMPREF9087_2547</name>
</gene>
<dbReference type="Gene3D" id="3.30.70.860">
    <property type="match status" value="1"/>
</dbReference>
<evidence type="ECO:0000256" key="1">
    <source>
        <dbReference type="ARBA" id="ARBA00022741"/>
    </source>
</evidence>
<dbReference type="InterPro" id="IPR036183">
    <property type="entry name" value="YajQ-like_sf"/>
</dbReference>